<dbReference type="OrthoDB" id="37575at2"/>
<sequence>MTQAVSDRTLGAGPSASARTRLARALRQGAPDSGMSGTGLLFGCDVGGTKVQSVICDLAGTVLAEARDATPRAGGEAVPDLIARHLAQLTIDAGDAGPVLAAGIGLPGTVHPVTGDLSRAPNLPAMPSRDLRGALSARLGLPVAVENDVTLAALGECWRGHGADSAAVREGGLAFVALGTGIGMGLAWGDRMLRGARGAAGEIAWLPIGGDPADPGVHEIGALESVVAGEVLAESYRARGGTRPGTTFRELTRDGTPDPLMEEVLQELAGRVARAVLSIEAVLDPALVVFGGGIGSGADLLARVEAELAQLSPEPVACRISRLGNRAGAMGAARAAALTLCDRLEEVTA</sequence>
<protein>
    <submittedName>
        <fullName evidence="3">Putative NBD/HSP70 family sugar kinase</fullName>
    </submittedName>
</protein>
<gene>
    <name evidence="3" type="ORF">C8N44_10313</name>
</gene>
<comment type="similarity">
    <text evidence="1">Belongs to the ROK (NagC/XylR) family.</text>
</comment>
<dbReference type="InterPro" id="IPR043129">
    <property type="entry name" value="ATPase_NBD"/>
</dbReference>
<dbReference type="GO" id="GO:0016301">
    <property type="term" value="F:kinase activity"/>
    <property type="evidence" value="ECO:0007669"/>
    <property type="project" value="UniProtKB-KW"/>
</dbReference>
<evidence type="ECO:0000313" key="4">
    <source>
        <dbReference type="Proteomes" id="UP000244069"/>
    </source>
</evidence>
<dbReference type="PANTHER" id="PTHR18964:SF149">
    <property type="entry name" value="BIFUNCTIONAL UDP-N-ACETYLGLUCOSAMINE 2-EPIMERASE_N-ACETYLMANNOSAMINE KINASE"/>
    <property type="match status" value="1"/>
</dbReference>
<accession>A0A2T6B5D1</accession>
<dbReference type="AlphaFoldDB" id="A0A2T6B5D1"/>
<dbReference type="InterPro" id="IPR000600">
    <property type="entry name" value="ROK"/>
</dbReference>
<comment type="caution">
    <text evidence="3">The sequence shown here is derived from an EMBL/GenBank/DDBJ whole genome shotgun (WGS) entry which is preliminary data.</text>
</comment>
<name>A0A2T6B5D1_9RHOB</name>
<proteinExistence type="inferred from homology"/>
<keyword evidence="3" id="KW-0808">Transferase</keyword>
<reference evidence="3 4" key="1">
    <citation type="submission" date="2018-04" db="EMBL/GenBank/DDBJ databases">
        <title>Genomic Encyclopedia of Archaeal and Bacterial Type Strains, Phase II (KMG-II): from individual species to whole genera.</title>
        <authorList>
            <person name="Goeker M."/>
        </authorList>
    </citation>
    <scope>NUCLEOTIDE SEQUENCE [LARGE SCALE GENOMIC DNA]</scope>
    <source>
        <strain evidence="3 4">DSM 29329</strain>
    </source>
</reference>
<evidence type="ECO:0000256" key="2">
    <source>
        <dbReference type="SAM" id="MobiDB-lite"/>
    </source>
</evidence>
<dbReference type="RefSeq" id="WP_107974674.1">
    <property type="nucleotide sequence ID" value="NZ_BMEZ01000003.1"/>
</dbReference>
<dbReference type="EMBL" id="QBKN01000003">
    <property type="protein sequence ID" value="PTX51270.1"/>
    <property type="molecule type" value="Genomic_DNA"/>
</dbReference>
<dbReference type="Gene3D" id="3.30.420.40">
    <property type="match status" value="2"/>
</dbReference>
<dbReference type="PANTHER" id="PTHR18964">
    <property type="entry name" value="ROK (REPRESSOR, ORF, KINASE) FAMILY"/>
    <property type="match status" value="1"/>
</dbReference>
<keyword evidence="4" id="KW-1185">Reference proteome</keyword>
<keyword evidence="3" id="KW-0418">Kinase</keyword>
<evidence type="ECO:0000256" key="1">
    <source>
        <dbReference type="ARBA" id="ARBA00006479"/>
    </source>
</evidence>
<dbReference type="SUPFAM" id="SSF53067">
    <property type="entry name" value="Actin-like ATPase domain"/>
    <property type="match status" value="1"/>
</dbReference>
<dbReference type="Pfam" id="PF00480">
    <property type="entry name" value="ROK"/>
    <property type="match status" value="1"/>
</dbReference>
<dbReference type="Proteomes" id="UP000244069">
    <property type="component" value="Unassembled WGS sequence"/>
</dbReference>
<feature type="region of interest" description="Disordered" evidence="2">
    <location>
        <begin position="1"/>
        <end position="20"/>
    </location>
</feature>
<organism evidence="3 4">
    <name type="scientific">Allosediminivita pacifica</name>
    <dbReference type="NCBI Taxonomy" id="1267769"/>
    <lineage>
        <taxon>Bacteria</taxon>
        <taxon>Pseudomonadati</taxon>
        <taxon>Pseudomonadota</taxon>
        <taxon>Alphaproteobacteria</taxon>
        <taxon>Rhodobacterales</taxon>
        <taxon>Paracoccaceae</taxon>
        <taxon>Allosediminivita</taxon>
    </lineage>
</organism>
<evidence type="ECO:0000313" key="3">
    <source>
        <dbReference type="EMBL" id="PTX51270.1"/>
    </source>
</evidence>